<dbReference type="Proteomes" id="UP001178507">
    <property type="component" value="Unassembled WGS sequence"/>
</dbReference>
<dbReference type="EMBL" id="CAUJNA010000439">
    <property type="protein sequence ID" value="CAJ1377033.1"/>
    <property type="molecule type" value="Genomic_DNA"/>
</dbReference>
<feature type="region of interest" description="Disordered" evidence="1">
    <location>
        <begin position="1"/>
        <end position="21"/>
    </location>
</feature>
<organism evidence="2 3">
    <name type="scientific">Effrenium voratum</name>
    <dbReference type="NCBI Taxonomy" id="2562239"/>
    <lineage>
        <taxon>Eukaryota</taxon>
        <taxon>Sar</taxon>
        <taxon>Alveolata</taxon>
        <taxon>Dinophyceae</taxon>
        <taxon>Suessiales</taxon>
        <taxon>Symbiodiniaceae</taxon>
        <taxon>Effrenium</taxon>
    </lineage>
</organism>
<gene>
    <name evidence="2" type="ORF">EVOR1521_LOCUS5945</name>
</gene>
<dbReference type="AlphaFoldDB" id="A0AA36HX78"/>
<reference evidence="2" key="1">
    <citation type="submission" date="2023-08" db="EMBL/GenBank/DDBJ databases">
        <authorList>
            <person name="Chen Y."/>
            <person name="Shah S."/>
            <person name="Dougan E. K."/>
            <person name="Thang M."/>
            <person name="Chan C."/>
        </authorList>
    </citation>
    <scope>NUCLEOTIDE SEQUENCE</scope>
</reference>
<proteinExistence type="predicted"/>
<name>A0AA36HX78_9DINO</name>
<accession>A0AA36HX78</accession>
<sequence>MSAPHLPKSHPCRGATGKEGQFCTPQHQLHPNDLARAVNQLSSNRLYRPASKSSSADLFIKLPEVTIEVQDKSGLAIGVSFADIREEVAKSIGKGRVLWLLIALKLKESLGHWVGEEKPLVLTPGCYQEGKRKHGGLLYRPVESTGWQKRIWMGTWQDVTTRLEAKGNALTVRTDLELVIPHPSHVKMFLGDEDFQVVKQIAERTRDGVSSTTVRIPFLSRFYNFTQPPAPGSAALQRPPAVWVCQLGSPDGKDFEIVGNAFQVKGVLTNVDDLKKAIDPSFSPFQSSKIYIYSQKDGRWVREDEEAAVNRGKSKADCYGFMLPAGAAGAA</sequence>
<keyword evidence="3" id="KW-1185">Reference proteome</keyword>
<comment type="caution">
    <text evidence="2">The sequence shown here is derived from an EMBL/GenBank/DDBJ whole genome shotgun (WGS) entry which is preliminary data.</text>
</comment>
<evidence type="ECO:0000313" key="3">
    <source>
        <dbReference type="Proteomes" id="UP001178507"/>
    </source>
</evidence>
<protein>
    <submittedName>
        <fullName evidence="2">Uncharacterized protein</fullName>
    </submittedName>
</protein>
<evidence type="ECO:0000256" key="1">
    <source>
        <dbReference type="SAM" id="MobiDB-lite"/>
    </source>
</evidence>
<evidence type="ECO:0000313" key="2">
    <source>
        <dbReference type="EMBL" id="CAJ1377033.1"/>
    </source>
</evidence>